<comment type="caution">
    <text evidence="1">The sequence shown here is derived from an EMBL/GenBank/DDBJ whole genome shotgun (WGS) entry which is preliminary data.</text>
</comment>
<feature type="non-terminal residue" evidence="1">
    <location>
        <position position="58"/>
    </location>
</feature>
<protein>
    <submittedName>
        <fullName evidence="1">Uncharacterized protein</fullName>
    </submittedName>
</protein>
<accession>A0ABQ9W135</accession>
<gene>
    <name evidence="1" type="ORF">P7K49_005979</name>
</gene>
<organism evidence="1 2">
    <name type="scientific">Saguinus oedipus</name>
    <name type="common">Cotton-top tamarin</name>
    <name type="synonym">Oedipomidas oedipus</name>
    <dbReference type="NCBI Taxonomy" id="9490"/>
    <lineage>
        <taxon>Eukaryota</taxon>
        <taxon>Metazoa</taxon>
        <taxon>Chordata</taxon>
        <taxon>Craniata</taxon>
        <taxon>Vertebrata</taxon>
        <taxon>Euteleostomi</taxon>
        <taxon>Mammalia</taxon>
        <taxon>Eutheria</taxon>
        <taxon>Euarchontoglires</taxon>
        <taxon>Primates</taxon>
        <taxon>Haplorrhini</taxon>
        <taxon>Platyrrhini</taxon>
        <taxon>Cebidae</taxon>
        <taxon>Callitrichinae</taxon>
        <taxon>Saguinus</taxon>
    </lineage>
</organism>
<dbReference type="EMBL" id="JASSZA010000003">
    <property type="protein sequence ID" value="KAK2115353.1"/>
    <property type="molecule type" value="Genomic_DNA"/>
</dbReference>
<dbReference type="Proteomes" id="UP001266305">
    <property type="component" value="Unassembled WGS sequence"/>
</dbReference>
<name>A0ABQ9W135_SAGOE</name>
<evidence type="ECO:0000313" key="2">
    <source>
        <dbReference type="Proteomes" id="UP001266305"/>
    </source>
</evidence>
<evidence type="ECO:0000313" key="1">
    <source>
        <dbReference type="EMBL" id="KAK2115353.1"/>
    </source>
</evidence>
<sequence length="58" mass="6538">MTFEVGIILSTAMSSRLVQCQERIDFPFSTRQTWACAWGTWPITAGPGWLLTSDPDFL</sequence>
<proteinExistence type="predicted"/>
<reference evidence="1 2" key="1">
    <citation type="submission" date="2023-05" db="EMBL/GenBank/DDBJ databases">
        <title>B98-5 Cell Line De Novo Hybrid Assembly: An Optical Mapping Approach.</title>
        <authorList>
            <person name="Kananen K."/>
            <person name="Auerbach J.A."/>
            <person name="Kautto E."/>
            <person name="Blachly J.S."/>
        </authorList>
    </citation>
    <scope>NUCLEOTIDE SEQUENCE [LARGE SCALE GENOMIC DNA]</scope>
    <source>
        <strain evidence="1">B95-8</strain>
        <tissue evidence="1">Cell line</tissue>
    </source>
</reference>
<keyword evidence="2" id="KW-1185">Reference proteome</keyword>